<keyword evidence="1" id="KW-0344">Guanine-nucleotide releasing factor</keyword>
<dbReference type="InterPro" id="IPR036872">
    <property type="entry name" value="CH_dom_sf"/>
</dbReference>
<protein>
    <submittedName>
        <fullName evidence="8">DH domain-containing protein</fullName>
    </submittedName>
</protein>
<feature type="domain" description="Phorbol-ester/DAG-type" evidence="4">
    <location>
        <begin position="478"/>
        <end position="519"/>
    </location>
</feature>
<dbReference type="Gene3D" id="1.10.418.10">
    <property type="entry name" value="Calponin-like domain"/>
    <property type="match status" value="1"/>
</dbReference>
<dbReference type="GO" id="GO:0005737">
    <property type="term" value="C:cytoplasm"/>
    <property type="evidence" value="ECO:0007669"/>
    <property type="project" value="TreeGrafter"/>
</dbReference>
<dbReference type="SMART" id="SM00325">
    <property type="entry name" value="RhoGEF"/>
    <property type="match status" value="1"/>
</dbReference>
<organism evidence="6 8">
    <name type="scientific">Dracunculus medinensis</name>
    <name type="common">Guinea worm</name>
    <dbReference type="NCBI Taxonomy" id="318479"/>
    <lineage>
        <taxon>Eukaryota</taxon>
        <taxon>Metazoa</taxon>
        <taxon>Ecdysozoa</taxon>
        <taxon>Nematoda</taxon>
        <taxon>Chromadorea</taxon>
        <taxon>Rhabditida</taxon>
        <taxon>Spirurina</taxon>
        <taxon>Dracunculoidea</taxon>
        <taxon>Dracunculidae</taxon>
        <taxon>Dracunculus</taxon>
    </lineage>
</organism>
<gene>
    <name evidence="5" type="ORF">DME_LOCUS9192</name>
</gene>
<dbReference type="SMART" id="SM00233">
    <property type="entry name" value="PH"/>
    <property type="match status" value="1"/>
</dbReference>
<dbReference type="Pfam" id="PF22697">
    <property type="entry name" value="SOS1_NGEF_PH"/>
    <property type="match status" value="1"/>
</dbReference>
<dbReference type="Proteomes" id="UP000274756">
    <property type="component" value="Unassembled WGS sequence"/>
</dbReference>
<dbReference type="GO" id="GO:0016477">
    <property type="term" value="P:cell migration"/>
    <property type="evidence" value="ECO:0007669"/>
    <property type="project" value="TreeGrafter"/>
</dbReference>
<evidence type="ECO:0000256" key="1">
    <source>
        <dbReference type="ARBA" id="ARBA00022658"/>
    </source>
</evidence>
<evidence type="ECO:0000313" key="6">
    <source>
        <dbReference type="Proteomes" id="UP000038040"/>
    </source>
</evidence>
<dbReference type="STRING" id="318479.A0A0N4UDI0"/>
<dbReference type="InterPro" id="IPR055251">
    <property type="entry name" value="SOS1_NGEF_PH"/>
</dbReference>
<dbReference type="SUPFAM" id="SSF50729">
    <property type="entry name" value="PH domain-like"/>
    <property type="match status" value="1"/>
</dbReference>
<evidence type="ECO:0000259" key="3">
    <source>
        <dbReference type="PROSITE" id="PS50010"/>
    </source>
</evidence>
<dbReference type="OrthoDB" id="5340910at2759"/>
<dbReference type="Gene3D" id="2.30.29.30">
    <property type="entry name" value="Pleckstrin-homology domain (PH domain)/Phosphotyrosine-binding domain (PTB)"/>
    <property type="match status" value="1"/>
</dbReference>
<dbReference type="PANTHER" id="PTHR45818">
    <property type="entry name" value="PROTEIN VAV"/>
    <property type="match status" value="1"/>
</dbReference>
<reference evidence="8" key="1">
    <citation type="submission" date="2017-02" db="UniProtKB">
        <authorList>
            <consortium name="WormBaseParasite"/>
        </authorList>
    </citation>
    <scope>IDENTIFICATION</scope>
</reference>
<proteinExistence type="predicted"/>
<dbReference type="EMBL" id="UYYG01001178">
    <property type="protein sequence ID" value="VDN59219.1"/>
    <property type="molecule type" value="Genomic_DNA"/>
</dbReference>
<dbReference type="SUPFAM" id="SSF48065">
    <property type="entry name" value="DBL homology domain (DH-domain)"/>
    <property type="match status" value="1"/>
</dbReference>
<evidence type="ECO:0000259" key="2">
    <source>
        <dbReference type="PROSITE" id="PS50003"/>
    </source>
</evidence>
<evidence type="ECO:0000313" key="5">
    <source>
        <dbReference type="EMBL" id="VDN59219.1"/>
    </source>
</evidence>
<dbReference type="InterPro" id="IPR011993">
    <property type="entry name" value="PH-like_dom_sf"/>
</dbReference>
<dbReference type="CDD" id="cd00160">
    <property type="entry name" value="RhoGEF"/>
    <property type="match status" value="1"/>
</dbReference>
<dbReference type="Pfam" id="PF00621">
    <property type="entry name" value="RhoGEF"/>
    <property type="match status" value="1"/>
</dbReference>
<feature type="domain" description="DH" evidence="3">
    <location>
        <begin position="128"/>
        <end position="319"/>
    </location>
</feature>
<evidence type="ECO:0000259" key="4">
    <source>
        <dbReference type="PROSITE" id="PS50081"/>
    </source>
</evidence>
<dbReference type="Gene3D" id="1.20.900.10">
    <property type="entry name" value="Dbl homology (DH) domain"/>
    <property type="match status" value="1"/>
</dbReference>
<evidence type="ECO:0000313" key="8">
    <source>
        <dbReference type="WBParaSite" id="DME_0000539301-mRNA-1"/>
    </source>
</evidence>
<dbReference type="InterPro" id="IPR001849">
    <property type="entry name" value="PH_domain"/>
</dbReference>
<dbReference type="Proteomes" id="UP000038040">
    <property type="component" value="Unplaced"/>
</dbReference>
<evidence type="ECO:0000313" key="7">
    <source>
        <dbReference type="Proteomes" id="UP000274756"/>
    </source>
</evidence>
<name>A0A0N4UDI0_DRAME</name>
<dbReference type="PROSITE" id="PS50010">
    <property type="entry name" value="DH_2"/>
    <property type="match status" value="1"/>
</dbReference>
<dbReference type="Gene3D" id="3.30.60.20">
    <property type="match status" value="1"/>
</dbReference>
<dbReference type="InterPro" id="IPR035899">
    <property type="entry name" value="DBL_dom_sf"/>
</dbReference>
<dbReference type="PROSITE" id="PS50081">
    <property type="entry name" value="ZF_DAG_PE_2"/>
    <property type="match status" value="1"/>
</dbReference>
<keyword evidence="7" id="KW-1185">Reference proteome</keyword>
<sequence>MKSEDLFDPWDLYRLNDFAKVLRTLSKLNFKFFTSKCLSALFFRGFPSRSLSTSSIDYCNDEAIYRNLRDDAEDNEPVVENCYDIGTAEEEKAHGRIYDTIVCQRSSGQRGIKASESDKWTNFKPETRREHCIKELYDTESNYVEKALDMIINKFYTPLEKVLSPSDHKIIFLNIVELACIHRSFRDHLRQAVFYTIGLETPSANEKTITIGDVFLAWKEKFVAYGQYCSRLSDSRSKICQLEKSDPFVRQKIVDCGLEANRNQFHLHDLLSIPMQRVLKYHVLLSEMIKLTSVESPDRLSLEEAKEAMQDINVYVNEMKRDYEMQQLVYSIEKSIPDLEMPDGIHLIDYGRLVKDGEIKIADFNKDGNKLKNRYVFVFDKVMLICKSLRGNQYSYKSAHILRDYRIDVDLDSNKFGTITRKLTVNGGHYFSLIQEGGENTTNVLNICCKTLLQRDTWVQNFELAQDNDKPKDMENSGHILLYQSYDKATICSHCQKLLAGLFFQGYRCTGKNLNCHKK</sequence>
<dbReference type="AlphaFoldDB" id="A0A0N4UDI0"/>
<dbReference type="PANTHER" id="PTHR45818:SF3">
    <property type="entry name" value="PROTEIN VAV"/>
    <property type="match status" value="1"/>
</dbReference>
<reference evidence="5 7" key="2">
    <citation type="submission" date="2018-11" db="EMBL/GenBank/DDBJ databases">
        <authorList>
            <consortium name="Pathogen Informatics"/>
        </authorList>
    </citation>
    <scope>NUCLEOTIDE SEQUENCE [LARGE SCALE GENOMIC DNA]</scope>
</reference>
<dbReference type="GO" id="GO:0005085">
    <property type="term" value="F:guanyl-nucleotide exchange factor activity"/>
    <property type="evidence" value="ECO:0007669"/>
    <property type="project" value="UniProtKB-KW"/>
</dbReference>
<dbReference type="PROSITE" id="PS50003">
    <property type="entry name" value="PH_DOMAIN"/>
    <property type="match status" value="1"/>
</dbReference>
<dbReference type="InterPro" id="IPR002219">
    <property type="entry name" value="PKC_DAG/PE"/>
</dbReference>
<feature type="domain" description="PH" evidence="2">
    <location>
        <begin position="352"/>
        <end position="467"/>
    </location>
</feature>
<accession>A0A0N4UDI0</accession>
<dbReference type="WBParaSite" id="DME_0000539301-mRNA-1">
    <property type="protein sequence ID" value="DME_0000539301-mRNA-1"/>
    <property type="gene ID" value="DME_0000539301"/>
</dbReference>
<dbReference type="InterPro" id="IPR000219">
    <property type="entry name" value="DH_dom"/>
</dbReference>